<evidence type="ECO:0000256" key="1">
    <source>
        <dbReference type="SAM" id="MobiDB-lite"/>
    </source>
</evidence>
<evidence type="ECO:0000313" key="2">
    <source>
        <dbReference type="Proteomes" id="UP000818029"/>
    </source>
</evidence>
<dbReference type="PANTHER" id="PTHR33067:SF15">
    <property type="entry name" value="RNA-DIRECTED DNA POLYMERASE"/>
    <property type="match status" value="1"/>
</dbReference>
<dbReference type="PaxDb" id="3635-A0A1U8HN01"/>
<dbReference type="OrthoDB" id="778454at2759"/>
<accession>A0A1U8HN01</accession>
<gene>
    <name evidence="3" type="primary">LOC107887699</name>
</gene>
<dbReference type="Gene3D" id="2.40.70.10">
    <property type="entry name" value="Acid Proteases"/>
    <property type="match status" value="1"/>
</dbReference>
<protein>
    <submittedName>
        <fullName evidence="3">Uncharacterized protein</fullName>
    </submittedName>
</protein>
<evidence type="ECO:0000313" key="3">
    <source>
        <dbReference type="RefSeq" id="XP_016667425.1"/>
    </source>
</evidence>
<keyword evidence="2" id="KW-1185">Reference proteome</keyword>
<organism evidence="2 3">
    <name type="scientific">Gossypium hirsutum</name>
    <name type="common">Upland cotton</name>
    <name type="synonym">Gossypium mexicanum</name>
    <dbReference type="NCBI Taxonomy" id="3635"/>
    <lineage>
        <taxon>Eukaryota</taxon>
        <taxon>Viridiplantae</taxon>
        <taxon>Streptophyta</taxon>
        <taxon>Embryophyta</taxon>
        <taxon>Tracheophyta</taxon>
        <taxon>Spermatophyta</taxon>
        <taxon>Magnoliopsida</taxon>
        <taxon>eudicotyledons</taxon>
        <taxon>Gunneridae</taxon>
        <taxon>Pentapetalae</taxon>
        <taxon>rosids</taxon>
        <taxon>malvids</taxon>
        <taxon>Malvales</taxon>
        <taxon>Malvaceae</taxon>
        <taxon>Malvoideae</taxon>
        <taxon>Gossypium</taxon>
    </lineage>
</organism>
<reference evidence="2" key="1">
    <citation type="journal article" date="2020" name="Nat. Genet.">
        <title>Genomic diversifications of five Gossypium allopolyploid species and their impact on cotton improvement.</title>
        <authorList>
            <person name="Chen Z.J."/>
            <person name="Sreedasyam A."/>
            <person name="Ando A."/>
            <person name="Song Q."/>
            <person name="De Santiago L.M."/>
            <person name="Hulse-Kemp A.M."/>
            <person name="Ding M."/>
            <person name="Ye W."/>
            <person name="Kirkbride R.C."/>
            <person name="Jenkins J."/>
            <person name="Plott C."/>
            <person name="Lovell J."/>
            <person name="Lin Y.M."/>
            <person name="Vaughn R."/>
            <person name="Liu B."/>
            <person name="Simpson S."/>
            <person name="Scheffler B.E."/>
            <person name="Wen L."/>
            <person name="Saski C.A."/>
            <person name="Grover C.E."/>
            <person name="Hu G."/>
            <person name="Conover J.L."/>
            <person name="Carlson J.W."/>
            <person name="Shu S."/>
            <person name="Boston L.B."/>
            <person name="Williams M."/>
            <person name="Peterson D.G."/>
            <person name="McGee K."/>
            <person name="Jones D.C."/>
            <person name="Wendel J.F."/>
            <person name="Stelly D.M."/>
            <person name="Grimwood J."/>
            <person name="Schmutz J."/>
        </authorList>
    </citation>
    <scope>NUCLEOTIDE SEQUENCE [LARGE SCALE GENOMIC DNA]</scope>
    <source>
        <strain evidence="2">cv. TM-1</strain>
    </source>
</reference>
<dbReference type="InterPro" id="IPR021109">
    <property type="entry name" value="Peptidase_aspartic_dom_sf"/>
</dbReference>
<sequence length="221" mass="25302">MMLRNGKKLEPILGENLGQYSTQEKSENEEQVRTKPPLPKIQPPFLGWLNQHWKGKEDNEILKTFKNVKINIPLLDAIKQISRYAKFFKELCTNKRKLTGNERVSVGEKVSAVLQRKMLAKCKDRGMFTIPCKIGHLGIKKAMCDLRASVNVMPFSIYESLNADFYMIKMEEDNTLGSSDILLGRPFLSTASTKIDVHSRTLTMEFEGEIVKFNVYDTISH</sequence>
<dbReference type="PANTHER" id="PTHR33067">
    <property type="entry name" value="RNA-DIRECTED DNA POLYMERASE-RELATED"/>
    <property type="match status" value="1"/>
</dbReference>
<feature type="region of interest" description="Disordered" evidence="1">
    <location>
        <begin position="14"/>
        <end position="36"/>
    </location>
</feature>
<reference evidence="3" key="2">
    <citation type="submission" date="2025-08" db="UniProtKB">
        <authorList>
            <consortium name="RefSeq"/>
        </authorList>
    </citation>
    <scope>IDENTIFICATION</scope>
</reference>
<dbReference type="Proteomes" id="UP000818029">
    <property type="component" value="Chromosome A10"/>
</dbReference>
<feature type="compositionally biased region" description="Basic and acidic residues" evidence="1">
    <location>
        <begin position="24"/>
        <end position="33"/>
    </location>
</feature>
<name>A0A1U8HN01_GOSHI</name>
<dbReference type="RefSeq" id="XP_016667425.1">
    <property type="nucleotide sequence ID" value="XM_016811936.1"/>
</dbReference>
<dbReference type="KEGG" id="ghi:107887699"/>
<dbReference type="AlphaFoldDB" id="A0A1U8HN01"/>
<proteinExistence type="predicted"/>
<dbReference type="GeneID" id="107887699"/>